<accession>A0ABP8V0R2</accession>
<dbReference type="Proteomes" id="UP001500604">
    <property type="component" value="Unassembled WGS sequence"/>
</dbReference>
<evidence type="ECO:0000313" key="1">
    <source>
        <dbReference type="EMBL" id="GAA4649049.1"/>
    </source>
</evidence>
<comment type="caution">
    <text evidence="1">The sequence shown here is derived from an EMBL/GenBank/DDBJ whole genome shotgun (WGS) entry which is preliminary data.</text>
</comment>
<proteinExistence type="predicted"/>
<sequence>MNAEKKENTYKSALTIDQLMMVEKGLFILKNYLEDSVKRCKEIGLDSFRETHEKELKVVNHLLKNKFEIWM</sequence>
<evidence type="ECO:0000313" key="2">
    <source>
        <dbReference type="Proteomes" id="UP001500604"/>
    </source>
</evidence>
<keyword evidence="2" id="KW-1185">Reference proteome</keyword>
<reference evidence="2" key="1">
    <citation type="journal article" date="2019" name="Int. J. Syst. Evol. Microbiol.">
        <title>The Global Catalogue of Microorganisms (GCM) 10K type strain sequencing project: providing services to taxonomists for standard genome sequencing and annotation.</title>
        <authorList>
            <consortium name="The Broad Institute Genomics Platform"/>
            <consortium name="The Broad Institute Genome Sequencing Center for Infectious Disease"/>
            <person name="Wu L."/>
            <person name="Ma J."/>
        </authorList>
    </citation>
    <scope>NUCLEOTIDE SEQUENCE [LARGE SCALE GENOMIC DNA]</scope>
    <source>
        <strain evidence="2">JCM 17805</strain>
    </source>
</reference>
<organism evidence="1 2">
    <name type="scientific">Kistimonas scapharcae</name>
    <dbReference type="NCBI Taxonomy" id="1036133"/>
    <lineage>
        <taxon>Bacteria</taxon>
        <taxon>Pseudomonadati</taxon>
        <taxon>Pseudomonadota</taxon>
        <taxon>Gammaproteobacteria</taxon>
        <taxon>Oceanospirillales</taxon>
        <taxon>Endozoicomonadaceae</taxon>
        <taxon>Kistimonas</taxon>
    </lineage>
</organism>
<dbReference type="RefSeq" id="WP_345194805.1">
    <property type="nucleotide sequence ID" value="NZ_BAABFL010000117.1"/>
</dbReference>
<gene>
    <name evidence="1" type="ORF">GCM10023116_13230</name>
</gene>
<name>A0ABP8V0R2_9GAMM</name>
<protein>
    <submittedName>
        <fullName evidence="1">Uncharacterized protein</fullName>
    </submittedName>
</protein>
<dbReference type="EMBL" id="BAABFL010000117">
    <property type="protein sequence ID" value="GAA4649049.1"/>
    <property type="molecule type" value="Genomic_DNA"/>
</dbReference>